<accession>A0ABV2HWW1</accession>
<proteinExistence type="predicted"/>
<organism evidence="1 2">
    <name type="scientific">Mesorhizobium shonense</name>
    <dbReference type="NCBI Taxonomy" id="1209948"/>
    <lineage>
        <taxon>Bacteria</taxon>
        <taxon>Pseudomonadati</taxon>
        <taxon>Pseudomonadota</taxon>
        <taxon>Alphaproteobacteria</taxon>
        <taxon>Hyphomicrobiales</taxon>
        <taxon>Phyllobacteriaceae</taxon>
        <taxon>Mesorhizobium</taxon>
    </lineage>
</organism>
<keyword evidence="2" id="KW-1185">Reference proteome</keyword>
<sequence length="122" mass="12780">MTNPYASAGIAAAIATLVGFGAGYQVNRISTSTKVTELEAKITELETKAAEAEKLEVPTDDEATAALQKTTFKGSSMRISGCQKHPIIPGVVCNGTVSDPSGWSMPKSLPFAKINGTWAYAN</sequence>
<comment type="caution">
    <text evidence="1">The sequence shown here is derived from an EMBL/GenBank/DDBJ whole genome shotgun (WGS) entry which is preliminary data.</text>
</comment>
<dbReference type="EMBL" id="JBEPLM010000009">
    <property type="protein sequence ID" value="MET3595105.1"/>
    <property type="molecule type" value="Genomic_DNA"/>
</dbReference>
<reference evidence="1 2" key="1">
    <citation type="submission" date="2024-06" db="EMBL/GenBank/DDBJ databases">
        <title>Genomic Encyclopedia of Type Strains, Phase IV (KMG-IV): sequencing the most valuable type-strain genomes for metagenomic binning, comparative biology and taxonomic classification.</title>
        <authorList>
            <person name="Goeker M."/>
        </authorList>
    </citation>
    <scope>NUCLEOTIDE SEQUENCE [LARGE SCALE GENOMIC DNA]</scope>
    <source>
        <strain evidence="1 2">DSM 29846</strain>
    </source>
</reference>
<gene>
    <name evidence="1" type="ORF">ABID26_004517</name>
</gene>
<protein>
    <submittedName>
        <fullName evidence="1">Uncharacterized protein</fullName>
    </submittedName>
</protein>
<evidence type="ECO:0000313" key="2">
    <source>
        <dbReference type="Proteomes" id="UP001549036"/>
    </source>
</evidence>
<name>A0ABV2HWW1_9HYPH</name>
<dbReference type="Proteomes" id="UP001549036">
    <property type="component" value="Unassembled WGS sequence"/>
</dbReference>
<dbReference type="RefSeq" id="WP_354416418.1">
    <property type="nucleotide sequence ID" value="NZ_JBEPLM010000009.1"/>
</dbReference>
<evidence type="ECO:0000313" key="1">
    <source>
        <dbReference type="EMBL" id="MET3595105.1"/>
    </source>
</evidence>